<protein>
    <submittedName>
        <fullName evidence="1">Uncharacterized protein</fullName>
    </submittedName>
</protein>
<sequence>MQNTWAIALPYPGDDVLERGDRLAATFVLLNGAFVGTPVLDLIGTLDNTEHGSDGRQVGVVFTSGHVA</sequence>
<accession>A0A124GFM3</accession>
<dbReference type="AlphaFoldDB" id="A0A124GFM3"/>
<name>A0A124GFM3_RHILI</name>
<comment type="caution">
    <text evidence="1">The sequence shown here is derived from an EMBL/GenBank/DDBJ whole genome shotgun (WGS) entry which is preliminary data.</text>
</comment>
<dbReference type="Proteomes" id="UP000053176">
    <property type="component" value="Unassembled WGS sequence"/>
</dbReference>
<proteinExistence type="predicted"/>
<gene>
    <name evidence="1" type="ORF">AU467_31310</name>
</gene>
<organism evidence="1 2">
    <name type="scientific">Rhizobium loti</name>
    <name type="common">Mesorhizobium loti</name>
    <dbReference type="NCBI Taxonomy" id="381"/>
    <lineage>
        <taxon>Bacteria</taxon>
        <taxon>Pseudomonadati</taxon>
        <taxon>Pseudomonadota</taxon>
        <taxon>Alphaproteobacteria</taxon>
        <taxon>Hyphomicrobiales</taxon>
        <taxon>Phyllobacteriaceae</taxon>
        <taxon>Mesorhizobium</taxon>
    </lineage>
</organism>
<reference evidence="1 2" key="1">
    <citation type="submission" date="2015-12" db="EMBL/GenBank/DDBJ databases">
        <title>Draft genome sequence of Mesorhizobium sp. UFLA 01-765, a multitolerant efficient symbiont and plant-growth promoting strain isolated from Zn-mining soil using Leucaena leucocephala as a trap plant.</title>
        <authorList>
            <person name="Rangel W.M."/>
            <person name="Thijs S."/>
            <person name="Longatti S.M."/>
            <person name="Moreira F.M."/>
            <person name="Weyens N."/>
            <person name="Vangronsveld J."/>
            <person name="Van Hamme J.D."/>
            <person name="Bottos E.M."/>
            <person name="Rineau F."/>
        </authorList>
    </citation>
    <scope>NUCLEOTIDE SEQUENCE [LARGE SCALE GENOMIC DNA]</scope>
    <source>
        <strain evidence="1 2">UFLA 01-765</strain>
    </source>
</reference>
<evidence type="ECO:0000313" key="1">
    <source>
        <dbReference type="EMBL" id="KUM24093.1"/>
    </source>
</evidence>
<evidence type="ECO:0000313" key="2">
    <source>
        <dbReference type="Proteomes" id="UP000053176"/>
    </source>
</evidence>
<dbReference type="EMBL" id="LPWA01000143">
    <property type="protein sequence ID" value="KUM24093.1"/>
    <property type="molecule type" value="Genomic_DNA"/>
</dbReference>